<dbReference type="Proteomes" id="UP001497444">
    <property type="component" value="Chromosome 1"/>
</dbReference>
<reference evidence="1 2" key="1">
    <citation type="submission" date="2024-02" db="EMBL/GenBank/DDBJ databases">
        <authorList>
            <consortium name="ELIXIR-Norway"/>
            <consortium name="Elixir Norway"/>
        </authorList>
    </citation>
    <scope>NUCLEOTIDE SEQUENCE [LARGE SCALE GENOMIC DNA]</scope>
</reference>
<organism evidence="1 2">
    <name type="scientific">Sphagnum jensenii</name>
    <dbReference type="NCBI Taxonomy" id="128206"/>
    <lineage>
        <taxon>Eukaryota</taxon>
        <taxon>Viridiplantae</taxon>
        <taxon>Streptophyta</taxon>
        <taxon>Embryophyta</taxon>
        <taxon>Bryophyta</taxon>
        <taxon>Sphagnophytina</taxon>
        <taxon>Sphagnopsida</taxon>
        <taxon>Sphagnales</taxon>
        <taxon>Sphagnaceae</taxon>
        <taxon>Sphagnum</taxon>
    </lineage>
</organism>
<protein>
    <submittedName>
        <fullName evidence="1">Uncharacterized protein</fullName>
    </submittedName>
</protein>
<keyword evidence="2" id="KW-1185">Reference proteome</keyword>
<proteinExistence type="predicted"/>
<evidence type="ECO:0000313" key="1">
    <source>
        <dbReference type="EMBL" id="CAK9255866.1"/>
    </source>
</evidence>
<gene>
    <name evidence="1" type="ORF">CSSPJE1EN1_LOCUS1344</name>
</gene>
<accession>A0ABP0VPR9</accession>
<sequence>MSIRLLASLFPVVRRLPRFALRRCLRALLCEHPAPAVAAFVWRKKIVMMGLSEEDGRSDEEGRSSSSCSYADLIKNGAIAVSLSLVLCLGGGP</sequence>
<dbReference type="EMBL" id="OZ020096">
    <property type="protein sequence ID" value="CAK9255866.1"/>
    <property type="molecule type" value="Genomic_DNA"/>
</dbReference>
<evidence type="ECO:0000313" key="2">
    <source>
        <dbReference type="Proteomes" id="UP001497444"/>
    </source>
</evidence>
<name>A0ABP0VPR9_9BRYO</name>